<organism evidence="5">
    <name type="scientific">Lotharella globosa</name>
    <dbReference type="NCBI Taxonomy" id="91324"/>
    <lineage>
        <taxon>Eukaryota</taxon>
        <taxon>Sar</taxon>
        <taxon>Rhizaria</taxon>
        <taxon>Cercozoa</taxon>
        <taxon>Chlorarachniophyceae</taxon>
        <taxon>Lotharella</taxon>
    </lineage>
</organism>
<protein>
    <recommendedName>
        <fullName evidence="4">Helicase C-terminal domain-containing protein</fullName>
    </recommendedName>
</protein>
<dbReference type="InterPro" id="IPR001650">
    <property type="entry name" value="Helicase_C-like"/>
</dbReference>
<keyword evidence="3" id="KW-0067">ATP-binding</keyword>
<dbReference type="Gene3D" id="3.40.50.300">
    <property type="entry name" value="P-loop containing nucleotide triphosphate hydrolases"/>
    <property type="match status" value="1"/>
</dbReference>
<dbReference type="GO" id="GO:0006281">
    <property type="term" value="P:DNA repair"/>
    <property type="evidence" value="ECO:0007669"/>
    <property type="project" value="TreeGrafter"/>
</dbReference>
<dbReference type="EMBL" id="HBIV01039451">
    <property type="protein sequence ID" value="CAE0676222.1"/>
    <property type="molecule type" value="Transcribed_RNA"/>
</dbReference>
<dbReference type="Pfam" id="PF00271">
    <property type="entry name" value="Helicase_C"/>
    <property type="match status" value="1"/>
</dbReference>
<evidence type="ECO:0000259" key="4">
    <source>
        <dbReference type="PROSITE" id="PS51194"/>
    </source>
</evidence>
<dbReference type="AlphaFoldDB" id="A0A7S3ZA03"/>
<dbReference type="InterPro" id="IPR027417">
    <property type="entry name" value="P-loop_NTPase"/>
</dbReference>
<dbReference type="GO" id="GO:0016787">
    <property type="term" value="F:hydrolase activity"/>
    <property type="evidence" value="ECO:0007669"/>
    <property type="project" value="UniProtKB-KW"/>
</dbReference>
<dbReference type="InterPro" id="IPR050628">
    <property type="entry name" value="SNF2_RAD54_helicase_TF"/>
</dbReference>
<evidence type="ECO:0000256" key="3">
    <source>
        <dbReference type="ARBA" id="ARBA00022840"/>
    </source>
</evidence>
<proteinExistence type="predicted"/>
<dbReference type="InterPro" id="IPR049730">
    <property type="entry name" value="SNF2/RAD54-like_C"/>
</dbReference>
<gene>
    <name evidence="5" type="ORF">LGLO00237_LOCUS28000</name>
</gene>
<dbReference type="PROSITE" id="PS51194">
    <property type="entry name" value="HELICASE_CTER"/>
    <property type="match status" value="1"/>
</dbReference>
<dbReference type="GO" id="GO:0005524">
    <property type="term" value="F:ATP binding"/>
    <property type="evidence" value="ECO:0007669"/>
    <property type="project" value="UniProtKB-KW"/>
</dbReference>
<name>A0A7S3ZA03_9EUKA</name>
<dbReference type="Pfam" id="PF00176">
    <property type="entry name" value="SNF2-rel_dom"/>
    <property type="match status" value="1"/>
</dbReference>
<accession>A0A7S3ZA03</accession>
<dbReference type="CDD" id="cd18793">
    <property type="entry name" value="SF2_C_SNF"/>
    <property type="match status" value="1"/>
</dbReference>
<evidence type="ECO:0000256" key="1">
    <source>
        <dbReference type="ARBA" id="ARBA00022741"/>
    </source>
</evidence>
<feature type="domain" description="Helicase C-terminal" evidence="4">
    <location>
        <begin position="492"/>
        <end position="654"/>
    </location>
</feature>
<dbReference type="PANTHER" id="PTHR45626">
    <property type="entry name" value="TRANSCRIPTION TERMINATION FACTOR 2-RELATED"/>
    <property type="match status" value="1"/>
</dbReference>
<reference evidence="5" key="1">
    <citation type="submission" date="2021-01" db="EMBL/GenBank/DDBJ databases">
        <authorList>
            <person name="Corre E."/>
            <person name="Pelletier E."/>
            <person name="Niang G."/>
            <person name="Scheremetjew M."/>
            <person name="Finn R."/>
            <person name="Kale V."/>
            <person name="Holt S."/>
            <person name="Cochrane G."/>
            <person name="Meng A."/>
            <person name="Brown T."/>
            <person name="Cohen L."/>
        </authorList>
    </citation>
    <scope>NUCLEOTIDE SEQUENCE</scope>
    <source>
        <strain evidence="5">CCCM811</strain>
    </source>
</reference>
<dbReference type="SMART" id="SM00490">
    <property type="entry name" value="HELICc"/>
    <property type="match status" value="1"/>
</dbReference>
<dbReference type="InterPro" id="IPR000330">
    <property type="entry name" value="SNF2_N"/>
</dbReference>
<keyword evidence="2" id="KW-0378">Hydrolase</keyword>
<dbReference type="GO" id="GO:0008094">
    <property type="term" value="F:ATP-dependent activity, acting on DNA"/>
    <property type="evidence" value="ECO:0007669"/>
    <property type="project" value="TreeGrafter"/>
</dbReference>
<dbReference type="SUPFAM" id="SSF52540">
    <property type="entry name" value="P-loop containing nucleoside triphosphate hydrolases"/>
    <property type="match status" value="1"/>
</dbReference>
<dbReference type="PANTHER" id="PTHR45626:SF26">
    <property type="entry name" value="FAMILY HELICASE, PUTATIVE (AFU_ORTHOLOGUE AFUA_2G09120)-RELATED"/>
    <property type="match status" value="1"/>
</dbReference>
<evidence type="ECO:0000313" key="5">
    <source>
        <dbReference type="EMBL" id="CAE0676222.1"/>
    </source>
</evidence>
<keyword evidence="1" id="KW-0547">Nucleotide-binding</keyword>
<sequence>MKIIVVTTIKEHQQITYRDVLEADIVIVSCQLFQNKKYNKAVGTRAASYMDWRIRGIERNIEWFSNGQMTLDNKGPIFGAFNWRRLVLDEGHELFSETQMKASACIFSILQCIHSNYRWYVSGTPFPDPFFSVRGALRFIGICIEAQSRIDHGLEDRVVLAWSKRCGKPAHQHPSSILSSPLGAFIHERLFGDLFCRYTRQDVKAAFEIPMYEMKTEIFQMHPIERYFYGLHDQEKECVLPDAALVWHNFDFPQTISDLLSVEGGVVPRARKLRQASAHPLAGRLGDVLLNRRPRKLLRELRQSWVRPGGFSRDPFIVGRENKKQVLSLTWALEEFAKCKRDVLVDVLELADQKRSRCNSLRKFCTQMHYTAWFGDTPRGYDETKAKKKFREDEEEAKALSLEVDRLVEYASVSLMPIFYHTLSLTKPELRSQLSAEVSALYSSLSRSGGNVDYSIPCYTPPRAPPFYITKGEQSESPAEDLVLRHGTKVAYVLDILDRILKNEIARVLIFSQWERILGGLRDALEGRSIDFVTCKGNVLKRNGAMKRFANDKNVRVMMLSLDNAASGANLQSASHLILMEPILGSKEEVQATRAQAIGRAYRQGQTKQLEVIRLVMAGTSEHETLIKNEGFPSHAAKCASSSRGCLCHQQINW</sequence>
<evidence type="ECO:0000256" key="2">
    <source>
        <dbReference type="ARBA" id="ARBA00022801"/>
    </source>
</evidence>
<dbReference type="GO" id="GO:0005634">
    <property type="term" value="C:nucleus"/>
    <property type="evidence" value="ECO:0007669"/>
    <property type="project" value="TreeGrafter"/>
</dbReference>